<feature type="non-terminal residue" evidence="1">
    <location>
        <position position="28"/>
    </location>
</feature>
<reference evidence="1" key="1">
    <citation type="journal article" date="2015" name="Nature">
        <title>Complex archaea that bridge the gap between prokaryotes and eukaryotes.</title>
        <authorList>
            <person name="Spang A."/>
            <person name="Saw J.H."/>
            <person name="Jorgensen S.L."/>
            <person name="Zaremba-Niedzwiedzka K."/>
            <person name="Martijn J."/>
            <person name="Lind A.E."/>
            <person name="van Eijk R."/>
            <person name="Schleper C."/>
            <person name="Guy L."/>
            <person name="Ettema T.J."/>
        </authorList>
    </citation>
    <scope>NUCLEOTIDE SEQUENCE</scope>
</reference>
<accession>A0A0F8WTV3</accession>
<organism evidence="1">
    <name type="scientific">marine sediment metagenome</name>
    <dbReference type="NCBI Taxonomy" id="412755"/>
    <lineage>
        <taxon>unclassified sequences</taxon>
        <taxon>metagenomes</taxon>
        <taxon>ecological metagenomes</taxon>
    </lineage>
</organism>
<dbReference type="EMBL" id="LAZR01063028">
    <property type="protein sequence ID" value="KKK60322.1"/>
    <property type="molecule type" value="Genomic_DNA"/>
</dbReference>
<protein>
    <submittedName>
        <fullName evidence="1">Uncharacterized protein</fullName>
    </submittedName>
</protein>
<evidence type="ECO:0000313" key="1">
    <source>
        <dbReference type="EMBL" id="KKK60322.1"/>
    </source>
</evidence>
<comment type="caution">
    <text evidence="1">The sequence shown here is derived from an EMBL/GenBank/DDBJ whole genome shotgun (WGS) entry which is preliminary data.</text>
</comment>
<name>A0A0F8WTV3_9ZZZZ</name>
<sequence length="28" mass="3152">MPDKYSNVAHIRVVESGGNTLTYKKLET</sequence>
<proteinExistence type="predicted"/>
<dbReference type="AlphaFoldDB" id="A0A0F8WTV3"/>
<gene>
    <name evidence="1" type="ORF">LCGC14_3025550</name>
</gene>